<dbReference type="InterPro" id="IPR036259">
    <property type="entry name" value="MFS_trans_sf"/>
</dbReference>
<evidence type="ECO:0000259" key="8">
    <source>
        <dbReference type="PROSITE" id="PS50850"/>
    </source>
</evidence>
<keyword evidence="3 7" id="KW-0812">Transmembrane</keyword>
<evidence type="ECO:0000256" key="6">
    <source>
        <dbReference type="ARBA" id="ARBA00023136"/>
    </source>
</evidence>
<feature type="transmembrane region" description="Helical" evidence="7">
    <location>
        <begin position="147"/>
        <end position="165"/>
    </location>
</feature>
<comment type="subcellular location">
    <subcellularLocation>
        <location evidence="1">Membrane</location>
        <topology evidence="1">Multi-pass membrane protein</topology>
    </subcellularLocation>
</comment>
<reference evidence="9" key="1">
    <citation type="journal article" date="2017" name="G3 (Bethesda)">
        <title>De Novo Genome and Transcriptome Assembly of the Canadian Beaver (Castor canadensis).</title>
        <authorList>
            <person name="Lok S."/>
            <person name="Paton T.A."/>
            <person name="Wang Z."/>
            <person name="Kaur G."/>
            <person name="Walker S."/>
            <person name="Yuen R.K."/>
            <person name="Sung W.W."/>
            <person name="Whitney J."/>
            <person name="Buchanan J.A."/>
            <person name="Trost B."/>
            <person name="Singh N."/>
            <person name="Apresto B."/>
            <person name="Chen N."/>
            <person name="Coole M."/>
            <person name="Dawson T.J."/>
            <person name="Ho K.Y."/>
            <person name="Hu Z."/>
            <person name="Pullenayegum S."/>
            <person name="Samler K."/>
            <person name="Shipstone A."/>
            <person name="Tsoi F."/>
            <person name="Wang T."/>
            <person name="Pereira S.L."/>
            <person name="Rostami P."/>
            <person name="Ryan C.A."/>
            <person name="Tong A.H."/>
            <person name="Ng K."/>
            <person name="Sundaravadanam Y."/>
            <person name="Simpson J.T."/>
            <person name="Lim B.K."/>
            <person name="Engstrom M.D."/>
            <person name="Dutton C.J."/>
            <person name="Kerr K.C."/>
            <person name="Franke M."/>
            <person name="Rapley W."/>
            <person name="Wintle R.F."/>
            <person name="Scherer S.W."/>
        </authorList>
    </citation>
    <scope>NUCLEOTIDE SEQUENCE</scope>
    <source>
        <strain evidence="9">Ward</strain>
        <tissue evidence="9">Leukocyte</tissue>
    </source>
</reference>
<evidence type="ECO:0000256" key="2">
    <source>
        <dbReference type="ARBA" id="ARBA00022448"/>
    </source>
</evidence>
<dbReference type="InterPro" id="IPR020846">
    <property type="entry name" value="MFS_dom"/>
</dbReference>
<dbReference type="GO" id="GO:0015293">
    <property type="term" value="F:symporter activity"/>
    <property type="evidence" value="ECO:0007669"/>
    <property type="project" value="UniProtKB-KW"/>
</dbReference>
<evidence type="ECO:0000256" key="4">
    <source>
        <dbReference type="ARBA" id="ARBA00022847"/>
    </source>
</evidence>
<dbReference type="InterPro" id="IPR050382">
    <property type="entry name" value="MFS_Na/Anion_cotransporter"/>
</dbReference>
<dbReference type="AlphaFoldDB" id="A0A250YF89"/>
<dbReference type="FunFam" id="1.20.1250.20:FF:001045">
    <property type="entry name" value="Solute carrier family 17 (sodium phosphate), member 3"/>
    <property type="match status" value="1"/>
</dbReference>
<feature type="domain" description="Major facilitator superfamily (MFS) profile" evidence="8">
    <location>
        <begin position="1"/>
        <end position="301"/>
    </location>
</feature>
<feature type="transmembrane region" description="Helical" evidence="7">
    <location>
        <begin position="177"/>
        <end position="201"/>
    </location>
</feature>
<dbReference type="PROSITE" id="PS50850">
    <property type="entry name" value="MFS"/>
    <property type="match status" value="1"/>
</dbReference>
<dbReference type="SUPFAM" id="SSF103473">
    <property type="entry name" value="MFS general substrate transporter"/>
    <property type="match status" value="1"/>
</dbReference>
<evidence type="ECO:0000256" key="5">
    <source>
        <dbReference type="ARBA" id="ARBA00022989"/>
    </source>
</evidence>
<feature type="transmembrane region" description="Helical" evidence="7">
    <location>
        <begin position="243"/>
        <end position="263"/>
    </location>
</feature>
<dbReference type="EMBL" id="GFFW01002493">
    <property type="protein sequence ID" value="JAV42295.1"/>
    <property type="molecule type" value="Transcribed_RNA"/>
</dbReference>
<keyword evidence="6 7" id="KW-0472">Membrane</keyword>
<keyword evidence="5 7" id="KW-1133">Transmembrane helix</keyword>
<dbReference type="InterPro" id="IPR011701">
    <property type="entry name" value="MFS"/>
</dbReference>
<dbReference type="PANTHER" id="PTHR11662:SF432">
    <property type="entry name" value="SIALIN"/>
    <property type="match status" value="1"/>
</dbReference>
<dbReference type="GO" id="GO:0016324">
    <property type="term" value="C:apical plasma membrane"/>
    <property type="evidence" value="ECO:0007669"/>
    <property type="project" value="TreeGrafter"/>
</dbReference>
<evidence type="ECO:0000256" key="7">
    <source>
        <dbReference type="SAM" id="Phobius"/>
    </source>
</evidence>
<accession>A0A250YF89</accession>
<keyword evidence="2" id="KW-0813">Transport</keyword>
<dbReference type="Gene3D" id="1.20.1250.20">
    <property type="entry name" value="MFS general substrate transporter like domains"/>
    <property type="match status" value="2"/>
</dbReference>
<dbReference type="Pfam" id="PF07690">
    <property type="entry name" value="MFS_1"/>
    <property type="match status" value="1"/>
</dbReference>
<feature type="transmembrane region" description="Helical" evidence="7">
    <location>
        <begin position="20"/>
        <end position="40"/>
    </location>
</feature>
<proteinExistence type="predicted"/>
<dbReference type="PANTHER" id="PTHR11662">
    <property type="entry name" value="SOLUTE CARRIER FAMILY 17"/>
    <property type="match status" value="1"/>
</dbReference>
<feature type="transmembrane region" description="Helical" evidence="7">
    <location>
        <begin position="47"/>
        <end position="66"/>
    </location>
</feature>
<feature type="transmembrane region" description="Helical" evidence="7">
    <location>
        <begin position="208"/>
        <end position="231"/>
    </location>
</feature>
<feature type="transmembrane region" description="Helical" evidence="7">
    <location>
        <begin position="275"/>
        <end position="297"/>
    </location>
</feature>
<protein>
    <submittedName>
        <fullName evidence="9">Sialin</fullName>
    </submittedName>
</protein>
<evidence type="ECO:0000256" key="1">
    <source>
        <dbReference type="ARBA" id="ARBA00004141"/>
    </source>
</evidence>
<gene>
    <name evidence="9" type="primary">SLC17A5</name>
</gene>
<feature type="transmembrane region" description="Helical" evidence="7">
    <location>
        <begin position="118"/>
        <end position="135"/>
    </location>
</feature>
<organism evidence="9">
    <name type="scientific">Castor canadensis</name>
    <name type="common">American beaver</name>
    <dbReference type="NCBI Taxonomy" id="51338"/>
    <lineage>
        <taxon>Eukaryota</taxon>
        <taxon>Metazoa</taxon>
        <taxon>Chordata</taxon>
        <taxon>Craniata</taxon>
        <taxon>Vertebrata</taxon>
        <taxon>Euteleostomi</taxon>
        <taxon>Mammalia</taxon>
        <taxon>Eutheria</taxon>
        <taxon>Euarchontoglires</taxon>
        <taxon>Glires</taxon>
        <taxon>Rodentia</taxon>
        <taxon>Castorimorpha</taxon>
        <taxon>Castoridae</taxon>
        <taxon>Castor</taxon>
    </lineage>
</organism>
<evidence type="ECO:0000256" key="3">
    <source>
        <dbReference type="ARBA" id="ARBA00022692"/>
    </source>
</evidence>
<dbReference type="FunFam" id="1.20.1250.20:FF:000003">
    <property type="entry name" value="Solute carrier family 17 member 3"/>
    <property type="match status" value="1"/>
</dbReference>
<name>A0A250YF89_CASCN</name>
<sequence length="314" mass="35195">MHAMWSSWAPPLERSTLLSISYAGAQLGTVISLPLSGLICYYMNWTYIFYFFGIIGILWFILWIWLVSDTPETHKTISHYEKRYILSSLKNQLSSQKSVPRKPILKSLPPWAIEVAHFSYNWTFYTLLTLLPTYMKDILRFNVQENGFVSALPYFGCWLCMILSGKAADNLRVKWNFSALSVCRIFTIIGMIGPAIFLVAARFIGCDYPLAVAFLTISTTLGGFCSSGFSINHLDIAPSYAGILLGVTNTFATIPGMVGPGIAKSLTPDNTVREWQIVFCIAAAIDVFGAIFFTIFAKGEVQNWALDDYHGHRN</sequence>
<dbReference type="GO" id="GO:0006820">
    <property type="term" value="P:monoatomic anion transport"/>
    <property type="evidence" value="ECO:0007669"/>
    <property type="project" value="TreeGrafter"/>
</dbReference>
<evidence type="ECO:0000313" key="9">
    <source>
        <dbReference type="EMBL" id="JAV42295.1"/>
    </source>
</evidence>
<keyword evidence="4" id="KW-0769">Symport</keyword>